<dbReference type="Proteomes" id="UP000007648">
    <property type="component" value="Unassembled WGS sequence"/>
</dbReference>
<feature type="transmembrane region" description="Helical" evidence="13">
    <location>
        <begin position="6"/>
        <end position="33"/>
    </location>
</feature>
<keyword evidence="9 13" id="KW-0472">Membrane</keyword>
<dbReference type="InParanoid" id="A0A7N4P9K9"/>
<feature type="domain" description="G-protein coupled receptors family 1 profile" evidence="14">
    <location>
        <begin position="21"/>
        <end position="286"/>
    </location>
</feature>
<dbReference type="GO" id="GO:0007606">
    <property type="term" value="P:sensory perception of chemical stimulus"/>
    <property type="evidence" value="ECO:0007669"/>
    <property type="project" value="UniProtKB-ARBA"/>
</dbReference>
<sequence>MHSDLVLGIVFFIQTGAGILGNFFLLCHYTITLLNGNRLRSIDSIFFHLALANSIVLISKGVPQTMAGLGLKDFLDHVECKLIHFLHRIVRNVSLTITCFLSGFQIITISPFTFSIWSKLKAQVSNYIVPSCLLCWILHILINVYTFGNMQKYTEQSNNTRIWNIGFCSHFSPTSFKVSVFVILFSVSDFLCVGFMAIASGYLVLLLQKHHQQVQHIHSSSHLSRRSIETKATYTILVLVSTYVSFYLANAILSFFLFFGDKYYEWLIPISAFLSACFSAISPFVLISSDSHILHLFYSIWGNKRSQDSPFPRWFLTQHSISTFKSECS</sequence>
<keyword evidence="8 13" id="KW-0297">G-protein coupled receptor</keyword>
<keyword evidence="11" id="KW-0325">Glycoprotein</keyword>
<keyword evidence="7 13" id="KW-1133">Transmembrane helix</keyword>
<feature type="transmembrane region" description="Helical" evidence="13">
    <location>
        <begin position="124"/>
        <end position="145"/>
    </location>
</feature>
<evidence type="ECO:0000256" key="3">
    <source>
        <dbReference type="ARBA" id="ARBA00010663"/>
    </source>
</evidence>
<keyword evidence="16" id="KW-1185">Reference proteome</keyword>
<proteinExistence type="inferred from homology"/>
<comment type="function">
    <text evidence="1">Putative pheromone receptor.</text>
</comment>
<dbReference type="GO" id="GO:0005886">
    <property type="term" value="C:plasma membrane"/>
    <property type="evidence" value="ECO:0007669"/>
    <property type="project" value="UniProtKB-SubCell"/>
</dbReference>
<evidence type="ECO:0000313" key="15">
    <source>
        <dbReference type="Ensembl" id="ENSSHAP00000035109.1"/>
    </source>
</evidence>
<evidence type="ECO:0000256" key="2">
    <source>
        <dbReference type="ARBA" id="ARBA00004651"/>
    </source>
</evidence>
<reference evidence="15" key="2">
    <citation type="submission" date="2025-08" db="UniProtKB">
        <authorList>
            <consortium name="Ensembl"/>
        </authorList>
    </citation>
    <scope>IDENTIFICATION</scope>
</reference>
<feature type="transmembrane region" description="Helical" evidence="13">
    <location>
        <begin position="180"/>
        <end position="207"/>
    </location>
</feature>
<dbReference type="Ensembl" id="ENSSHAT00000036069.1">
    <property type="protein sequence ID" value="ENSSHAP00000035109.1"/>
    <property type="gene ID" value="ENSSHAG00000022948.1"/>
</dbReference>
<evidence type="ECO:0000256" key="13">
    <source>
        <dbReference type="RuleBase" id="RU364061"/>
    </source>
</evidence>
<dbReference type="PANTHER" id="PTHR24062">
    <property type="entry name" value="VOMERONASAL TYPE-1 RECEPTOR"/>
    <property type="match status" value="1"/>
</dbReference>
<feature type="transmembrane region" description="Helical" evidence="13">
    <location>
        <begin position="234"/>
        <end position="260"/>
    </location>
</feature>
<evidence type="ECO:0000256" key="5">
    <source>
        <dbReference type="ARBA" id="ARBA00022507"/>
    </source>
</evidence>
<comment type="subcellular location">
    <subcellularLocation>
        <location evidence="2 13">Cell membrane</location>
        <topology evidence="2 13">Multi-pass membrane protein</topology>
    </subcellularLocation>
</comment>
<dbReference type="Gene3D" id="1.20.1070.10">
    <property type="entry name" value="Rhodopsin 7-helix transmembrane proteins"/>
    <property type="match status" value="1"/>
</dbReference>
<keyword evidence="10 13" id="KW-0675">Receptor</keyword>
<organism evidence="15 16">
    <name type="scientific">Sarcophilus harrisii</name>
    <name type="common">Tasmanian devil</name>
    <name type="synonym">Sarcophilus laniarius</name>
    <dbReference type="NCBI Taxonomy" id="9305"/>
    <lineage>
        <taxon>Eukaryota</taxon>
        <taxon>Metazoa</taxon>
        <taxon>Chordata</taxon>
        <taxon>Craniata</taxon>
        <taxon>Vertebrata</taxon>
        <taxon>Euteleostomi</taxon>
        <taxon>Mammalia</taxon>
        <taxon>Metatheria</taxon>
        <taxon>Dasyuromorphia</taxon>
        <taxon>Dasyuridae</taxon>
        <taxon>Sarcophilus</taxon>
    </lineage>
</organism>
<evidence type="ECO:0000256" key="1">
    <source>
        <dbReference type="ARBA" id="ARBA00003878"/>
    </source>
</evidence>
<reference evidence="15" key="3">
    <citation type="submission" date="2025-09" db="UniProtKB">
        <authorList>
            <consortium name="Ensembl"/>
        </authorList>
    </citation>
    <scope>IDENTIFICATION</scope>
</reference>
<reference evidence="15 16" key="1">
    <citation type="journal article" date="2011" name="Proc. Natl. Acad. Sci. U.S.A.">
        <title>Genetic diversity and population structure of the endangered marsupial Sarcophilus harrisii (Tasmanian devil).</title>
        <authorList>
            <person name="Miller W."/>
            <person name="Hayes V.M."/>
            <person name="Ratan A."/>
            <person name="Petersen D.C."/>
            <person name="Wittekindt N.E."/>
            <person name="Miller J."/>
            <person name="Walenz B."/>
            <person name="Knight J."/>
            <person name="Qi J."/>
            <person name="Zhao F."/>
            <person name="Wang Q."/>
            <person name="Bedoya-Reina O.C."/>
            <person name="Katiyar N."/>
            <person name="Tomsho L.P."/>
            <person name="Kasson L.M."/>
            <person name="Hardie R.A."/>
            <person name="Woodbridge P."/>
            <person name="Tindall E.A."/>
            <person name="Bertelsen M.F."/>
            <person name="Dixon D."/>
            <person name="Pyecroft S."/>
            <person name="Helgen K.M."/>
            <person name="Lesk A.M."/>
            <person name="Pringle T.H."/>
            <person name="Patterson N."/>
            <person name="Zhang Y."/>
            <person name="Kreiss A."/>
            <person name="Woods G.M."/>
            <person name="Jones M.E."/>
            <person name="Schuster S.C."/>
        </authorList>
    </citation>
    <scope>NUCLEOTIDE SEQUENCE [LARGE SCALE GENOMIC DNA]</scope>
</reference>
<dbReference type="Pfam" id="PF03402">
    <property type="entry name" value="V1R"/>
    <property type="match status" value="1"/>
</dbReference>
<dbReference type="SUPFAM" id="SSF81321">
    <property type="entry name" value="Family A G protein-coupled receptor-like"/>
    <property type="match status" value="1"/>
</dbReference>
<dbReference type="GeneTree" id="ENSGT00960000186612"/>
<dbReference type="InterPro" id="IPR017452">
    <property type="entry name" value="GPCR_Rhodpsn_7TM"/>
</dbReference>
<evidence type="ECO:0000256" key="4">
    <source>
        <dbReference type="ARBA" id="ARBA00022475"/>
    </source>
</evidence>
<keyword evidence="12 13" id="KW-0807">Transducer</keyword>
<evidence type="ECO:0000256" key="10">
    <source>
        <dbReference type="ARBA" id="ARBA00023170"/>
    </source>
</evidence>
<keyword evidence="6 13" id="KW-0812">Transmembrane</keyword>
<gene>
    <name evidence="15" type="primary">LOC100933144</name>
</gene>
<comment type="similarity">
    <text evidence="3 13">Belongs to the G-protein coupled receptor 1 family.</text>
</comment>
<evidence type="ECO:0000313" key="16">
    <source>
        <dbReference type="Proteomes" id="UP000007648"/>
    </source>
</evidence>
<evidence type="ECO:0000256" key="8">
    <source>
        <dbReference type="ARBA" id="ARBA00023040"/>
    </source>
</evidence>
<evidence type="ECO:0000256" key="6">
    <source>
        <dbReference type="ARBA" id="ARBA00022692"/>
    </source>
</evidence>
<evidence type="ECO:0000259" key="14">
    <source>
        <dbReference type="PROSITE" id="PS50262"/>
    </source>
</evidence>
<dbReference type="GO" id="GO:0016503">
    <property type="term" value="F:pheromone receptor activity"/>
    <property type="evidence" value="ECO:0007669"/>
    <property type="project" value="InterPro"/>
</dbReference>
<dbReference type="AlphaFoldDB" id="A0A7N4P9K9"/>
<feature type="transmembrane region" description="Helical" evidence="13">
    <location>
        <begin position="95"/>
        <end position="117"/>
    </location>
</feature>
<accession>A0A7N4P9K9</accession>
<protein>
    <recommendedName>
        <fullName evidence="13">Vomeronasal type-1 receptor</fullName>
    </recommendedName>
</protein>
<evidence type="ECO:0000256" key="7">
    <source>
        <dbReference type="ARBA" id="ARBA00022989"/>
    </source>
</evidence>
<evidence type="ECO:0000256" key="11">
    <source>
        <dbReference type="ARBA" id="ARBA00023180"/>
    </source>
</evidence>
<keyword evidence="4 13" id="KW-1003">Cell membrane</keyword>
<dbReference type="GO" id="GO:0019236">
    <property type="term" value="P:response to pheromone"/>
    <property type="evidence" value="ECO:0007669"/>
    <property type="project" value="UniProtKB-KW"/>
</dbReference>
<dbReference type="FunFam" id="1.20.1070.10:FF:000033">
    <property type="entry name" value="Vomeronasal type-1 receptor"/>
    <property type="match status" value="1"/>
</dbReference>
<feature type="transmembrane region" description="Helical" evidence="13">
    <location>
        <begin position="45"/>
        <end position="62"/>
    </location>
</feature>
<dbReference type="PROSITE" id="PS50262">
    <property type="entry name" value="G_PROTEIN_RECEP_F1_2"/>
    <property type="match status" value="1"/>
</dbReference>
<evidence type="ECO:0000256" key="12">
    <source>
        <dbReference type="ARBA" id="ARBA00023224"/>
    </source>
</evidence>
<dbReference type="InterPro" id="IPR004072">
    <property type="entry name" value="Vmron_rcpt_1"/>
</dbReference>
<evidence type="ECO:0000256" key="9">
    <source>
        <dbReference type="ARBA" id="ARBA00023136"/>
    </source>
</evidence>
<name>A0A7N4P9K9_SARHA</name>
<feature type="transmembrane region" description="Helical" evidence="13">
    <location>
        <begin position="266"/>
        <end position="287"/>
    </location>
</feature>
<keyword evidence="5 13" id="KW-0589">Pheromone response</keyword>
<dbReference type="PRINTS" id="PR01534">
    <property type="entry name" value="VOMERONASL1R"/>
</dbReference>